<comment type="caution">
    <text evidence="2">The sequence shown here is derived from an EMBL/GenBank/DDBJ whole genome shotgun (WGS) entry which is preliminary data.</text>
</comment>
<evidence type="ECO:0000313" key="2">
    <source>
        <dbReference type="EMBL" id="GFH36600.1"/>
    </source>
</evidence>
<dbReference type="EMBL" id="BLLG01000006">
    <property type="protein sequence ID" value="GFH36600.1"/>
    <property type="molecule type" value="Genomic_DNA"/>
</dbReference>
<organism evidence="2 3">
    <name type="scientific">Streptomyces pacificus</name>
    <dbReference type="NCBI Taxonomy" id="2705029"/>
    <lineage>
        <taxon>Bacteria</taxon>
        <taxon>Bacillati</taxon>
        <taxon>Actinomycetota</taxon>
        <taxon>Actinomycetes</taxon>
        <taxon>Kitasatosporales</taxon>
        <taxon>Streptomycetaceae</taxon>
        <taxon>Streptomyces</taxon>
    </lineage>
</organism>
<dbReference type="Proteomes" id="UP000484988">
    <property type="component" value="Unassembled WGS sequence"/>
</dbReference>
<dbReference type="InterPro" id="IPR046053">
    <property type="entry name" value="DUF6011"/>
</dbReference>
<feature type="region of interest" description="Disordered" evidence="1">
    <location>
        <begin position="1"/>
        <end position="78"/>
    </location>
</feature>
<proteinExistence type="predicted"/>
<reference evidence="2 3" key="1">
    <citation type="submission" date="2020-02" db="EMBL/GenBank/DDBJ databases">
        <title>Whole Genome Shotgun Sequence of Streptomyces sp. strain CWH03.</title>
        <authorList>
            <person name="Dohra H."/>
            <person name="Kodani S."/>
            <person name="Yamamura H."/>
        </authorList>
    </citation>
    <scope>NUCLEOTIDE SEQUENCE [LARGE SCALE GENOMIC DNA]</scope>
    <source>
        <strain evidence="2 3">CWH03</strain>
    </source>
</reference>
<dbReference type="Pfam" id="PF19474">
    <property type="entry name" value="DUF6011"/>
    <property type="match status" value="1"/>
</dbReference>
<name>A0A6A0AUK3_9ACTN</name>
<feature type="region of interest" description="Disordered" evidence="1">
    <location>
        <begin position="115"/>
        <end position="143"/>
    </location>
</feature>
<evidence type="ECO:0000256" key="1">
    <source>
        <dbReference type="SAM" id="MobiDB-lite"/>
    </source>
</evidence>
<gene>
    <name evidence="2" type="ORF">SCWH03_28310</name>
</gene>
<dbReference type="RefSeq" id="WP_173264437.1">
    <property type="nucleotide sequence ID" value="NZ_BLLG01000006.1"/>
</dbReference>
<keyword evidence="3" id="KW-1185">Reference proteome</keyword>
<accession>A0A6A0AUK3</accession>
<dbReference type="AlphaFoldDB" id="A0A6A0AUK3"/>
<evidence type="ECO:0000313" key="3">
    <source>
        <dbReference type="Proteomes" id="UP000484988"/>
    </source>
</evidence>
<sequence length="143" mass="15254">MADTCQDCGRPLRDPVSRAVGRGPVCSAKHTSGRGTAGHDQLIFEEDPMDQPTPEDQSEVAGRGRCGNDPRTTLSPGDQAAIASFEEYLAVRKRAEEAEEAIRRTVAQMQAYAKAGSGGVNPRQVIGLLSPTWPDGNHEAPTP</sequence>
<protein>
    <submittedName>
        <fullName evidence="2">Uncharacterized protein</fullName>
    </submittedName>
</protein>